<proteinExistence type="predicted"/>
<dbReference type="Proteomes" id="UP000261680">
    <property type="component" value="Unplaced"/>
</dbReference>
<dbReference type="RefSeq" id="XP_040478709.1">
    <property type="nucleotide sequence ID" value="XM_040622775.1"/>
</dbReference>
<evidence type="ECO:0000313" key="2">
    <source>
        <dbReference type="Proteomes" id="UP000261680"/>
    </source>
</evidence>
<accession>A0A8M1FD75</accession>
<evidence type="ECO:0000313" key="3">
    <source>
        <dbReference type="RefSeq" id="XP_040478709.1"/>
    </source>
</evidence>
<reference evidence="3" key="1">
    <citation type="submission" date="2025-08" db="UniProtKB">
        <authorList>
            <consortium name="RefSeq"/>
        </authorList>
    </citation>
    <scope>IDENTIFICATION</scope>
    <source>
        <tissue evidence="3">Whole blood</tissue>
    </source>
</reference>
<dbReference type="GeneID" id="121100933"/>
<organism evidence="2 3">
    <name type="scientific">Ursus maritimus</name>
    <name type="common">Polar bear</name>
    <name type="synonym">Thalarctos maritimus</name>
    <dbReference type="NCBI Taxonomy" id="29073"/>
    <lineage>
        <taxon>Eukaryota</taxon>
        <taxon>Metazoa</taxon>
        <taxon>Chordata</taxon>
        <taxon>Craniata</taxon>
        <taxon>Vertebrata</taxon>
        <taxon>Euteleostomi</taxon>
        <taxon>Mammalia</taxon>
        <taxon>Eutheria</taxon>
        <taxon>Laurasiatheria</taxon>
        <taxon>Carnivora</taxon>
        <taxon>Caniformia</taxon>
        <taxon>Ursidae</taxon>
        <taxon>Ursus</taxon>
    </lineage>
</organism>
<evidence type="ECO:0000256" key="1">
    <source>
        <dbReference type="SAM" id="MobiDB-lite"/>
    </source>
</evidence>
<protein>
    <submittedName>
        <fullName evidence="3">Uncharacterized protein LOC121100933 isoform X2</fullName>
    </submittedName>
</protein>
<gene>
    <name evidence="3" type="primary">LOC121100933</name>
</gene>
<name>A0A8M1FD75_URSMA</name>
<sequence length="207" mass="21680">MPGFVGGHRCCGGCSGPLGALGGPGLWGQPGGSALSPSDSPPPPRLGVCAHMCQGPAWPRVCSSGSLRIQGVDRGSQGCPGSSRTWSSCRFPPDLEQLQRFTTGASRQAWPTLVSEFLHCPVGFWSRQHLAGQGLCEEPLAPRLTSERQRCSRVFTGWDLEQSPCSRKRRTAQDTLCRGKGSCGPKSAPPPGGPGLGLGDGSLDVSR</sequence>
<feature type="region of interest" description="Disordered" evidence="1">
    <location>
        <begin position="166"/>
        <end position="207"/>
    </location>
</feature>
<keyword evidence="2" id="KW-1185">Reference proteome</keyword>
<dbReference type="AlphaFoldDB" id="A0A8M1FD75"/>